<evidence type="ECO:0008006" key="4">
    <source>
        <dbReference type="Google" id="ProtNLM"/>
    </source>
</evidence>
<proteinExistence type="predicted"/>
<gene>
    <name evidence="2" type="ORF">MANY_17660</name>
</gene>
<dbReference type="RefSeq" id="WP_246224257.1">
    <property type="nucleotide sequence ID" value="NZ_AP022620.1"/>
</dbReference>
<reference evidence="2 3" key="1">
    <citation type="journal article" date="2019" name="Emerg. Microbes Infect.">
        <title>Comprehensive subspecies identification of 175 nontuberculous mycobacteria species based on 7547 genomic profiles.</title>
        <authorList>
            <person name="Matsumoto Y."/>
            <person name="Kinjo T."/>
            <person name="Motooka D."/>
            <person name="Nabeya D."/>
            <person name="Jung N."/>
            <person name="Uechi K."/>
            <person name="Horii T."/>
            <person name="Iida T."/>
            <person name="Fujita J."/>
            <person name="Nakamura S."/>
        </authorList>
    </citation>
    <scope>NUCLEOTIDE SEQUENCE [LARGE SCALE GENOMIC DNA]</scope>
    <source>
        <strain evidence="2 3">JCM 30275</strain>
    </source>
</reference>
<name>A0A6N4W5X6_9MYCO</name>
<evidence type="ECO:0000313" key="3">
    <source>
        <dbReference type="Proteomes" id="UP000467249"/>
    </source>
</evidence>
<evidence type="ECO:0000313" key="2">
    <source>
        <dbReference type="EMBL" id="BBZ76429.1"/>
    </source>
</evidence>
<feature type="signal peptide" evidence="1">
    <location>
        <begin position="1"/>
        <end position="27"/>
    </location>
</feature>
<feature type="chain" id="PRO_5027005078" description="DUF732 domain-containing protein" evidence="1">
    <location>
        <begin position="28"/>
        <end position="102"/>
    </location>
</feature>
<dbReference type="KEGG" id="many:MANY_17660"/>
<protein>
    <recommendedName>
        <fullName evidence="4">DUF732 domain-containing protein</fullName>
    </recommendedName>
</protein>
<evidence type="ECO:0000256" key="1">
    <source>
        <dbReference type="SAM" id="SignalP"/>
    </source>
</evidence>
<dbReference type="AlphaFoldDB" id="A0A6N4W5X6"/>
<dbReference type="EMBL" id="AP022620">
    <property type="protein sequence ID" value="BBZ76429.1"/>
    <property type="molecule type" value="Genomic_DNA"/>
</dbReference>
<dbReference type="Proteomes" id="UP000467249">
    <property type="component" value="Chromosome"/>
</dbReference>
<sequence>MKKTVLISAIAGMAAAAAVSTAGTAAATTLSGSAADIVKTLQDQGYSVQFNGTVLGPLARCSVTGIHGLVVMMMPDGNLMMSMDKSNPGDVFVDVSCPSSNN</sequence>
<keyword evidence="3" id="KW-1185">Reference proteome</keyword>
<accession>A0A6N4W5X6</accession>
<organism evidence="2 3">
    <name type="scientific">Mycolicibacterium anyangense</name>
    <dbReference type="NCBI Taxonomy" id="1431246"/>
    <lineage>
        <taxon>Bacteria</taxon>
        <taxon>Bacillati</taxon>
        <taxon>Actinomycetota</taxon>
        <taxon>Actinomycetes</taxon>
        <taxon>Mycobacteriales</taxon>
        <taxon>Mycobacteriaceae</taxon>
        <taxon>Mycolicibacterium</taxon>
    </lineage>
</organism>
<keyword evidence="1" id="KW-0732">Signal</keyword>